<keyword evidence="2" id="KW-0732">Signal</keyword>
<sequence length="170" mass="18387">MTMWVGMVMIPPLLTSSSTVLVGQPCSNPTLLVVGTGKSLVEVTLRQSLVVVTIRQSAVASVAAHLIGSINHYYRILSNSSLIFTETRLNEGCWPLVSKPKANNPGVSVDKDRETQSLTIGDGAQPRPMVGPNADRRYVPPKQPTARASSRHNSTLGSPRLGRLWGWGWS</sequence>
<evidence type="ECO:0000256" key="2">
    <source>
        <dbReference type="SAM" id="SignalP"/>
    </source>
</evidence>
<feature type="region of interest" description="Disordered" evidence="1">
    <location>
        <begin position="104"/>
        <end position="157"/>
    </location>
</feature>
<proteinExistence type="predicted"/>
<feature type="signal peptide" evidence="2">
    <location>
        <begin position="1"/>
        <end position="17"/>
    </location>
</feature>
<reference evidence="3 4" key="1">
    <citation type="submission" date="2024-01" db="EMBL/GenBank/DDBJ databases">
        <title>Genome assemblies of Stephania.</title>
        <authorList>
            <person name="Yang L."/>
        </authorList>
    </citation>
    <scope>NUCLEOTIDE SEQUENCE [LARGE SCALE GENOMIC DNA]</scope>
    <source>
        <strain evidence="3">YNDBR</strain>
        <tissue evidence="3">Leaf</tissue>
    </source>
</reference>
<evidence type="ECO:0008006" key="5">
    <source>
        <dbReference type="Google" id="ProtNLM"/>
    </source>
</evidence>
<name>A0AAP0LDW6_9MAGN</name>
<evidence type="ECO:0000313" key="4">
    <source>
        <dbReference type="Proteomes" id="UP001420932"/>
    </source>
</evidence>
<dbReference type="AlphaFoldDB" id="A0AAP0LDW6"/>
<gene>
    <name evidence="3" type="ORF">Syun_001421</name>
</gene>
<evidence type="ECO:0000313" key="3">
    <source>
        <dbReference type="EMBL" id="KAK9169281.1"/>
    </source>
</evidence>
<dbReference type="Proteomes" id="UP001420932">
    <property type="component" value="Unassembled WGS sequence"/>
</dbReference>
<dbReference type="EMBL" id="JBBNAF010000001">
    <property type="protein sequence ID" value="KAK9169281.1"/>
    <property type="molecule type" value="Genomic_DNA"/>
</dbReference>
<keyword evidence="4" id="KW-1185">Reference proteome</keyword>
<protein>
    <recommendedName>
        <fullName evidence="5">Secreted protein</fullName>
    </recommendedName>
</protein>
<organism evidence="3 4">
    <name type="scientific">Stephania yunnanensis</name>
    <dbReference type="NCBI Taxonomy" id="152371"/>
    <lineage>
        <taxon>Eukaryota</taxon>
        <taxon>Viridiplantae</taxon>
        <taxon>Streptophyta</taxon>
        <taxon>Embryophyta</taxon>
        <taxon>Tracheophyta</taxon>
        <taxon>Spermatophyta</taxon>
        <taxon>Magnoliopsida</taxon>
        <taxon>Ranunculales</taxon>
        <taxon>Menispermaceae</taxon>
        <taxon>Menispermoideae</taxon>
        <taxon>Cissampelideae</taxon>
        <taxon>Stephania</taxon>
    </lineage>
</organism>
<comment type="caution">
    <text evidence="3">The sequence shown here is derived from an EMBL/GenBank/DDBJ whole genome shotgun (WGS) entry which is preliminary data.</text>
</comment>
<feature type="chain" id="PRO_5042973025" description="Secreted protein" evidence="2">
    <location>
        <begin position="18"/>
        <end position="170"/>
    </location>
</feature>
<evidence type="ECO:0000256" key="1">
    <source>
        <dbReference type="SAM" id="MobiDB-lite"/>
    </source>
</evidence>
<feature type="compositionally biased region" description="Polar residues" evidence="1">
    <location>
        <begin position="146"/>
        <end position="157"/>
    </location>
</feature>
<accession>A0AAP0LDW6</accession>